<dbReference type="Proteomes" id="UP000053259">
    <property type="component" value="Unassembled WGS sequence"/>
</dbReference>
<dbReference type="GO" id="GO:0032259">
    <property type="term" value="P:methylation"/>
    <property type="evidence" value="ECO:0007669"/>
    <property type="project" value="UniProtKB-KW"/>
</dbReference>
<dbReference type="InterPro" id="IPR050723">
    <property type="entry name" value="CFA/CMAS"/>
</dbReference>
<keyword evidence="5" id="KW-0443">Lipid metabolism</keyword>
<dbReference type="VEuPathDB" id="FungiDB:PV09_09086"/>
<evidence type="ECO:0000256" key="2">
    <source>
        <dbReference type="ARBA" id="ARBA00022603"/>
    </source>
</evidence>
<dbReference type="GeneID" id="27317059"/>
<evidence type="ECO:0000256" key="1">
    <source>
        <dbReference type="ARBA" id="ARBA00010815"/>
    </source>
</evidence>
<dbReference type="HOGENOM" id="CLU_026434_0_0_1"/>
<evidence type="ECO:0000256" key="3">
    <source>
        <dbReference type="ARBA" id="ARBA00022679"/>
    </source>
</evidence>
<sequence length="451" mass="50566">MSVLKPLISQFNSLRSYTGSLAWHPLLQVSRSTCLSLLQRIQIGCLEIVDFDGQSYNCGPMSSASPYAQLRVNKETFWVRLLLFADMGFAESYMLSEISCSDLTSFFKIFILNKAHLSGSTLTASLSNSLSAFLRKTNTLANARLHISAHYDISNAMFAAFLSEDMTYSCPIWLPVSDPRSATESLEAAQERKLSRFIRNTRLKAGDRVLEIGTGWGSLAIKAVKETGCTVTSLTLSVEQKELAEERIRSAGLEDKITVLLCDYRALEVPKEGPFDKIISIEMLEAVGAEFLETYFACVDRLLKKDGGIACFQCITIPESRYDAYARSDDFIRRYIFPGGHLPSISQLVQSIARGSKGTLVVDDVENIGAHYAKTLRLWKEKFLLNFESEIKPALLREHEDMTKADVEVFKRKWEYYFTYCEAGFATKTLGDHIITVSREGAMEAIQDVPL</sequence>
<dbReference type="Pfam" id="PF02353">
    <property type="entry name" value="CMAS"/>
    <property type="match status" value="1"/>
</dbReference>
<evidence type="ECO:0000313" key="6">
    <source>
        <dbReference type="EMBL" id="KIV99222.1"/>
    </source>
</evidence>
<name>A0A0D1ZXN8_9PEZI</name>
<comment type="similarity">
    <text evidence="1">Belongs to the CFA/CMAS family.</text>
</comment>
<dbReference type="GO" id="GO:0008610">
    <property type="term" value="P:lipid biosynthetic process"/>
    <property type="evidence" value="ECO:0007669"/>
    <property type="project" value="InterPro"/>
</dbReference>
<accession>A0A0D1ZXN8</accession>
<keyword evidence="2" id="KW-0489">Methyltransferase</keyword>
<dbReference type="CDD" id="cd02440">
    <property type="entry name" value="AdoMet_MTases"/>
    <property type="match status" value="1"/>
</dbReference>
<evidence type="ECO:0000256" key="4">
    <source>
        <dbReference type="ARBA" id="ARBA00022691"/>
    </source>
</evidence>
<evidence type="ECO:0008006" key="8">
    <source>
        <dbReference type="Google" id="ProtNLM"/>
    </source>
</evidence>
<dbReference type="InterPro" id="IPR003333">
    <property type="entry name" value="CMAS"/>
</dbReference>
<keyword evidence="3" id="KW-0808">Transferase</keyword>
<dbReference type="InParanoid" id="A0A0D1ZXN8"/>
<evidence type="ECO:0000256" key="5">
    <source>
        <dbReference type="ARBA" id="ARBA00023098"/>
    </source>
</evidence>
<dbReference type="GO" id="GO:0008168">
    <property type="term" value="F:methyltransferase activity"/>
    <property type="evidence" value="ECO:0007669"/>
    <property type="project" value="UniProtKB-KW"/>
</dbReference>
<dbReference type="EMBL" id="KN847581">
    <property type="protein sequence ID" value="KIV99222.1"/>
    <property type="molecule type" value="Genomic_DNA"/>
</dbReference>
<gene>
    <name evidence="6" type="ORF">PV09_09086</name>
</gene>
<dbReference type="PANTHER" id="PTHR43667:SF2">
    <property type="entry name" value="FATTY ACID C-METHYL TRANSFERASE"/>
    <property type="match status" value="1"/>
</dbReference>
<dbReference type="RefSeq" id="XP_016209092.1">
    <property type="nucleotide sequence ID" value="XM_016363078.1"/>
</dbReference>
<dbReference type="PANTHER" id="PTHR43667">
    <property type="entry name" value="CYCLOPROPANE-FATTY-ACYL-PHOSPHOLIPID SYNTHASE"/>
    <property type="match status" value="1"/>
</dbReference>
<dbReference type="InterPro" id="IPR029063">
    <property type="entry name" value="SAM-dependent_MTases_sf"/>
</dbReference>
<protein>
    <recommendedName>
        <fullName evidence="8">Cyclopropane-fatty-acyl-phospholipid synthase</fullName>
    </recommendedName>
</protein>
<dbReference type="STRING" id="253628.A0A0D1ZXN8"/>
<keyword evidence="4" id="KW-0949">S-adenosyl-L-methionine</keyword>
<keyword evidence="7" id="KW-1185">Reference proteome</keyword>
<dbReference type="PIRSF" id="PIRSF003085">
    <property type="entry name" value="CMAS"/>
    <property type="match status" value="1"/>
</dbReference>
<dbReference type="SUPFAM" id="SSF53335">
    <property type="entry name" value="S-adenosyl-L-methionine-dependent methyltransferases"/>
    <property type="match status" value="1"/>
</dbReference>
<proteinExistence type="inferred from homology"/>
<dbReference type="OrthoDB" id="8300214at2759"/>
<organism evidence="6 7">
    <name type="scientific">Verruconis gallopava</name>
    <dbReference type="NCBI Taxonomy" id="253628"/>
    <lineage>
        <taxon>Eukaryota</taxon>
        <taxon>Fungi</taxon>
        <taxon>Dikarya</taxon>
        <taxon>Ascomycota</taxon>
        <taxon>Pezizomycotina</taxon>
        <taxon>Dothideomycetes</taxon>
        <taxon>Pleosporomycetidae</taxon>
        <taxon>Venturiales</taxon>
        <taxon>Sympoventuriaceae</taxon>
        <taxon>Verruconis</taxon>
    </lineage>
</organism>
<evidence type="ECO:0000313" key="7">
    <source>
        <dbReference type="Proteomes" id="UP000053259"/>
    </source>
</evidence>
<reference evidence="6 7" key="1">
    <citation type="submission" date="2015-01" db="EMBL/GenBank/DDBJ databases">
        <title>The Genome Sequence of Ochroconis gallopava CBS43764.</title>
        <authorList>
            <consortium name="The Broad Institute Genomics Platform"/>
            <person name="Cuomo C."/>
            <person name="de Hoog S."/>
            <person name="Gorbushina A."/>
            <person name="Stielow B."/>
            <person name="Teixiera M."/>
            <person name="Abouelleil A."/>
            <person name="Chapman S.B."/>
            <person name="Priest M."/>
            <person name="Young S.K."/>
            <person name="Wortman J."/>
            <person name="Nusbaum C."/>
            <person name="Birren B."/>
        </authorList>
    </citation>
    <scope>NUCLEOTIDE SEQUENCE [LARGE SCALE GENOMIC DNA]</scope>
    <source>
        <strain evidence="6 7">CBS 43764</strain>
    </source>
</reference>
<dbReference type="AlphaFoldDB" id="A0A0D1ZXN8"/>
<dbReference type="Gene3D" id="3.40.50.150">
    <property type="entry name" value="Vaccinia Virus protein VP39"/>
    <property type="match status" value="1"/>
</dbReference>